<dbReference type="AlphaFoldDB" id="A0A133V635"/>
<dbReference type="GO" id="GO:0015074">
    <property type="term" value="P:DNA integration"/>
    <property type="evidence" value="ECO:0007669"/>
    <property type="project" value="InterPro"/>
</dbReference>
<keyword evidence="1 2" id="KW-0238">DNA-binding</keyword>
<keyword evidence="5" id="KW-1185">Reference proteome</keyword>
<evidence type="ECO:0000256" key="2">
    <source>
        <dbReference type="PROSITE-ProRule" id="PRU01248"/>
    </source>
</evidence>
<dbReference type="PROSITE" id="PS51900">
    <property type="entry name" value="CB"/>
    <property type="match status" value="1"/>
</dbReference>
<comment type="caution">
    <text evidence="4">The sequence shown here is derived from an EMBL/GenBank/DDBJ whole genome shotgun (WGS) entry which is preliminary data.</text>
</comment>
<evidence type="ECO:0000256" key="1">
    <source>
        <dbReference type="ARBA" id="ARBA00023125"/>
    </source>
</evidence>
<sequence length="148" mass="17886">MKESGEREKEPWEIIQDENEELINEFSDYLHEVKGLSKRTVDIHVYNLRMLNYYVAGYNCERLEETTPLDVSFFMNDWYIRKVAANEETMHKMPVSLKKFFTFLSHEKGFDMPLEEIVEICSDRKRFKKRLREWMDPEAIDGWWTSST</sequence>
<accession>A0A133V635</accession>
<dbReference type="InterPro" id="IPR010998">
    <property type="entry name" value="Integrase_recombinase_N"/>
</dbReference>
<dbReference type="Proteomes" id="UP000070035">
    <property type="component" value="Unassembled WGS sequence"/>
</dbReference>
<dbReference type="Gene3D" id="1.10.150.130">
    <property type="match status" value="1"/>
</dbReference>
<organism evidence="4 5">
    <name type="scientific">candidate division MSBL1 archaeon SCGC-AAA261F17</name>
    <dbReference type="NCBI Taxonomy" id="1698274"/>
    <lineage>
        <taxon>Archaea</taxon>
        <taxon>Methanobacteriati</taxon>
        <taxon>Methanobacteriota</taxon>
        <taxon>candidate division MSBL1</taxon>
    </lineage>
</organism>
<dbReference type="SUPFAM" id="SSF47823">
    <property type="entry name" value="lambda integrase-like, N-terminal domain"/>
    <property type="match status" value="1"/>
</dbReference>
<evidence type="ECO:0000259" key="3">
    <source>
        <dbReference type="PROSITE" id="PS51900"/>
    </source>
</evidence>
<reference evidence="4 5" key="1">
    <citation type="journal article" date="2016" name="Sci. Rep.">
        <title>Metabolic traits of an uncultured archaeal lineage -MSBL1- from brine pools of the Red Sea.</title>
        <authorList>
            <person name="Mwirichia R."/>
            <person name="Alam I."/>
            <person name="Rashid M."/>
            <person name="Vinu M."/>
            <person name="Ba-Alawi W."/>
            <person name="Anthony Kamau A."/>
            <person name="Kamanda Ngugi D."/>
            <person name="Goker M."/>
            <person name="Klenk H.P."/>
            <person name="Bajic V."/>
            <person name="Stingl U."/>
        </authorList>
    </citation>
    <scope>NUCLEOTIDE SEQUENCE [LARGE SCALE GENOMIC DNA]</scope>
    <source>
        <strain evidence="4">SCGC-AAA261F17</strain>
    </source>
</reference>
<dbReference type="GO" id="GO:0003677">
    <property type="term" value="F:DNA binding"/>
    <property type="evidence" value="ECO:0007669"/>
    <property type="project" value="UniProtKB-UniRule"/>
</dbReference>
<evidence type="ECO:0000313" key="4">
    <source>
        <dbReference type="EMBL" id="KXB01901.1"/>
    </source>
</evidence>
<name>A0A133V635_9EURY</name>
<feature type="domain" description="Core-binding (CB)" evidence="3">
    <location>
        <begin position="17"/>
        <end position="105"/>
    </location>
</feature>
<evidence type="ECO:0000313" key="5">
    <source>
        <dbReference type="Proteomes" id="UP000070035"/>
    </source>
</evidence>
<gene>
    <name evidence="4" type="ORF">AKJ44_01925</name>
</gene>
<dbReference type="InterPro" id="IPR004107">
    <property type="entry name" value="Integrase_SAM-like_N"/>
</dbReference>
<dbReference type="InterPro" id="IPR044068">
    <property type="entry name" value="CB"/>
</dbReference>
<protein>
    <recommendedName>
        <fullName evidence="3">Core-binding (CB) domain-containing protein</fullName>
    </recommendedName>
</protein>
<dbReference type="EMBL" id="LHXY01000022">
    <property type="protein sequence ID" value="KXB01901.1"/>
    <property type="molecule type" value="Genomic_DNA"/>
</dbReference>
<dbReference type="Pfam" id="PF02899">
    <property type="entry name" value="Phage_int_SAM_1"/>
    <property type="match status" value="1"/>
</dbReference>
<proteinExistence type="predicted"/>